<feature type="compositionally biased region" description="Acidic residues" evidence="1">
    <location>
        <begin position="292"/>
        <end position="309"/>
    </location>
</feature>
<protein>
    <recommendedName>
        <fullName evidence="4">BTB domain-containing protein</fullName>
    </recommendedName>
</protein>
<dbReference type="GeneID" id="55972331"/>
<feature type="region of interest" description="Disordered" evidence="1">
    <location>
        <begin position="452"/>
        <end position="509"/>
    </location>
</feature>
<feature type="compositionally biased region" description="Low complexity" evidence="1">
    <location>
        <begin position="492"/>
        <end position="506"/>
    </location>
</feature>
<feature type="region of interest" description="Disordered" evidence="1">
    <location>
        <begin position="292"/>
        <end position="321"/>
    </location>
</feature>
<gene>
    <name evidence="2" type="ORF">GMORB2_6106</name>
</gene>
<evidence type="ECO:0008006" key="4">
    <source>
        <dbReference type="Google" id="ProtNLM"/>
    </source>
</evidence>
<feature type="compositionally biased region" description="Basic and acidic residues" evidence="1">
    <location>
        <begin position="26"/>
        <end position="43"/>
    </location>
</feature>
<dbReference type="InterPro" id="IPR011333">
    <property type="entry name" value="SKP1/BTB/POZ_sf"/>
</dbReference>
<dbReference type="EMBL" id="JAANYQ010000006">
    <property type="protein sequence ID" value="KAF4123405.1"/>
    <property type="molecule type" value="Genomic_DNA"/>
</dbReference>
<feature type="compositionally biased region" description="Gly residues" evidence="1">
    <location>
        <begin position="77"/>
        <end position="94"/>
    </location>
</feature>
<feature type="region of interest" description="Disordered" evidence="1">
    <location>
        <begin position="530"/>
        <end position="572"/>
    </location>
</feature>
<evidence type="ECO:0000313" key="3">
    <source>
        <dbReference type="Proteomes" id="UP000749293"/>
    </source>
</evidence>
<feature type="compositionally biased region" description="Polar residues" evidence="1">
    <location>
        <begin position="530"/>
        <end position="539"/>
    </location>
</feature>
<dbReference type="RefSeq" id="XP_035322057.1">
    <property type="nucleotide sequence ID" value="XM_035468076.1"/>
</dbReference>
<evidence type="ECO:0000256" key="1">
    <source>
        <dbReference type="SAM" id="MobiDB-lite"/>
    </source>
</evidence>
<dbReference type="Gene3D" id="3.30.710.10">
    <property type="entry name" value="Potassium Channel Kv1.1, Chain A"/>
    <property type="match status" value="1"/>
</dbReference>
<feature type="compositionally biased region" description="Low complexity" evidence="1">
    <location>
        <begin position="452"/>
        <end position="461"/>
    </location>
</feature>
<accession>A0A9P4YV58</accession>
<feature type="region of interest" description="Disordered" evidence="1">
    <location>
        <begin position="1"/>
        <end position="96"/>
    </location>
</feature>
<keyword evidence="3" id="KW-1185">Reference proteome</keyword>
<comment type="caution">
    <text evidence="2">The sequence shown here is derived from an EMBL/GenBank/DDBJ whole genome shotgun (WGS) entry which is preliminary data.</text>
</comment>
<dbReference type="OrthoDB" id="1022638at2759"/>
<dbReference type="Proteomes" id="UP000749293">
    <property type="component" value="Unassembled WGS sequence"/>
</dbReference>
<dbReference type="AlphaFoldDB" id="A0A9P4YV58"/>
<evidence type="ECO:0000313" key="2">
    <source>
        <dbReference type="EMBL" id="KAF4123405.1"/>
    </source>
</evidence>
<reference evidence="2" key="1">
    <citation type="submission" date="2020-03" db="EMBL/GenBank/DDBJ databases">
        <title>Site-based positive gene gene selection in Geosmithia morbida across the United States reveals a broad range of putative effectors and factors for local host and environmental adapation.</title>
        <authorList>
            <person name="Onufrak A."/>
            <person name="Murdoch R.W."/>
            <person name="Gazis R."/>
            <person name="Huff M."/>
            <person name="Staton M."/>
            <person name="Klingeman W."/>
            <person name="Hadziabdic D."/>
        </authorList>
    </citation>
    <scope>NUCLEOTIDE SEQUENCE</scope>
    <source>
        <strain evidence="2">1262</strain>
    </source>
</reference>
<feature type="compositionally biased region" description="Low complexity" evidence="1">
    <location>
        <begin position="469"/>
        <end position="479"/>
    </location>
</feature>
<proteinExistence type="predicted"/>
<name>A0A9P4YV58_9HYPO</name>
<sequence>MVPSLANKAFRWPRSTSSDKSLTLKPSRENDAPRGTNRNEKTAGGRGGVPLAPIVTSMSSNNGGGRSKPLASIVNSGGTGSSSGGGDPKGGAGAGTVLSHGGVAVAQKPRRTTATVYVGPEKQRFRVNRKLLCASSTFFSDLLEGNASGSGSTPHSQLQSGGSWQSVSLWLPGELPSMFALFVDWLGMPRHHFRQHLDDAVARSHQQNGERGLHDTHWALIRLHLFASHLGLLHLQDSAMDAIQDLYLSCDWDLPPALLSYLYTCCESLPAVRLRRWAVAMVAFSLSTASVDDDDDDDDDYDDDDDDTDTSSPISPASGASVEMHTHLARRAAAAGANASVEDHDIDDDHASRRHKDFHHDDARRFRRLIASIDELAEDYDVHLAKMAASNLDIRVKNPQLRIPANRLRNDERAFGFRECSFHSHRSTVGEKRCPHERKRIRALAAESDATAAAPAAASAPAPAPAPAPNTATAATAPSKLLPPNHHGVEASNSSVPSPSPSHSSAFPPPLVIGRRLMVDKAHIAAGGSSFTPMLSGEQSPAGGLAPPTRWHSVRGRERPHVHARSISSTAR</sequence>
<organism evidence="2 3">
    <name type="scientific">Geosmithia morbida</name>
    <dbReference type="NCBI Taxonomy" id="1094350"/>
    <lineage>
        <taxon>Eukaryota</taxon>
        <taxon>Fungi</taxon>
        <taxon>Dikarya</taxon>
        <taxon>Ascomycota</taxon>
        <taxon>Pezizomycotina</taxon>
        <taxon>Sordariomycetes</taxon>
        <taxon>Hypocreomycetidae</taxon>
        <taxon>Hypocreales</taxon>
        <taxon>Bionectriaceae</taxon>
        <taxon>Geosmithia</taxon>
    </lineage>
</organism>